<reference evidence="1 2" key="1">
    <citation type="submission" date="2022-05" db="EMBL/GenBank/DDBJ databases">
        <authorList>
            <consortium name="Genoscope - CEA"/>
            <person name="William W."/>
        </authorList>
    </citation>
    <scope>NUCLEOTIDE SEQUENCE [LARGE SCALE GENOMIC DNA]</scope>
</reference>
<gene>
    <name evidence="1" type="ORF">PMEA_00014973</name>
</gene>
<feature type="non-terminal residue" evidence="1">
    <location>
        <position position="1"/>
    </location>
</feature>
<protein>
    <submittedName>
        <fullName evidence="1">Uncharacterized protein</fullName>
    </submittedName>
</protein>
<dbReference type="EMBL" id="CALNXJ010000027">
    <property type="protein sequence ID" value="CAH3132732.1"/>
    <property type="molecule type" value="Genomic_DNA"/>
</dbReference>
<name>A0AAU9X0L1_9CNID</name>
<dbReference type="AlphaFoldDB" id="A0AAU9X0L1"/>
<evidence type="ECO:0000313" key="1">
    <source>
        <dbReference type="EMBL" id="CAH3132732.1"/>
    </source>
</evidence>
<keyword evidence="2" id="KW-1185">Reference proteome</keyword>
<sequence>EKQYYWALSTSSDSDFDLHLKRPLGSCFINNCSVAGMKGFRANVDLQPLNHYQCVTYVCSYFTKDGTECSQVIMLHQAGLGCKKIDLLADDTVEAVLKKVNNVMLKMYAGIQ</sequence>
<dbReference type="Proteomes" id="UP001159428">
    <property type="component" value="Unassembled WGS sequence"/>
</dbReference>
<accession>A0AAU9X0L1</accession>
<proteinExistence type="predicted"/>
<organism evidence="1 2">
    <name type="scientific">Pocillopora meandrina</name>
    <dbReference type="NCBI Taxonomy" id="46732"/>
    <lineage>
        <taxon>Eukaryota</taxon>
        <taxon>Metazoa</taxon>
        <taxon>Cnidaria</taxon>
        <taxon>Anthozoa</taxon>
        <taxon>Hexacorallia</taxon>
        <taxon>Scleractinia</taxon>
        <taxon>Astrocoeniina</taxon>
        <taxon>Pocilloporidae</taxon>
        <taxon>Pocillopora</taxon>
    </lineage>
</organism>
<comment type="caution">
    <text evidence="1">The sequence shown here is derived from an EMBL/GenBank/DDBJ whole genome shotgun (WGS) entry which is preliminary data.</text>
</comment>
<evidence type="ECO:0000313" key="2">
    <source>
        <dbReference type="Proteomes" id="UP001159428"/>
    </source>
</evidence>